<comment type="catalytic activity">
    <reaction evidence="25">
        <text>N(omega),N('omega)-dimethyl-L-arginine + pyruvate = 5-(3,3'-dimethylguanidino)-2-oxopentanoate + L-alanine</text>
        <dbReference type="Rhea" id="RHEA:77307"/>
        <dbReference type="ChEBI" id="CHEBI:15361"/>
        <dbReference type="ChEBI" id="CHEBI:57972"/>
        <dbReference type="ChEBI" id="CHEBI:197308"/>
        <dbReference type="ChEBI" id="CHEBI:197310"/>
    </reaction>
</comment>
<dbReference type="GO" id="GO:0008453">
    <property type="term" value="F:alanine-glyoxylate transaminase activity"/>
    <property type="evidence" value="ECO:0007669"/>
    <property type="project" value="UniProtKB-EC"/>
</dbReference>
<evidence type="ECO:0000256" key="30">
    <source>
        <dbReference type="ARBA" id="ARBA00044258"/>
    </source>
</evidence>
<keyword evidence="8 39" id="KW-0663">Pyridoxal phosphate</keyword>
<evidence type="ECO:0000256" key="24">
    <source>
        <dbReference type="ARBA" id="ARBA00043777"/>
    </source>
</evidence>
<evidence type="ECO:0000256" key="9">
    <source>
        <dbReference type="ARBA" id="ARBA00022946"/>
    </source>
</evidence>
<dbReference type="OrthoDB" id="10261433at2759"/>
<reference evidence="40" key="1">
    <citation type="submission" date="2020-11" db="EMBL/GenBank/DDBJ databases">
        <authorList>
            <person name="Tran Van P."/>
        </authorList>
    </citation>
    <scope>NUCLEOTIDE SEQUENCE</scope>
</reference>
<comment type="catalytic activity">
    <reaction evidence="22">
        <text>2-oxobutanoate + L-alanine = (2S)-2-aminobutanoate + pyruvate</text>
        <dbReference type="Rhea" id="RHEA:77355"/>
        <dbReference type="ChEBI" id="CHEBI:15361"/>
        <dbReference type="ChEBI" id="CHEBI:16763"/>
        <dbReference type="ChEBI" id="CHEBI:57972"/>
        <dbReference type="ChEBI" id="CHEBI:74359"/>
        <dbReference type="EC" id="2.6.1.44"/>
    </reaction>
</comment>
<evidence type="ECO:0000256" key="39">
    <source>
        <dbReference type="RuleBase" id="RU003560"/>
    </source>
</evidence>
<comment type="similarity">
    <text evidence="3 39">Belongs to the class-III pyridoxal-phosphate-dependent aminotransferase family.</text>
</comment>
<dbReference type="PANTHER" id="PTHR45688:SF3">
    <property type="entry name" value="ALANINE--GLYOXYLATE AMINOTRANSFERASE 2, MITOCHONDRIAL"/>
    <property type="match status" value="1"/>
</dbReference>
<dbReference type="Proteomes" id="UP000678499">
    <property type="component" value="Unassembled WGS sequence"/>
</dbReference>
<comment type="catalytic activity">
    <reaction evidence="36">
        <text>oxaloacetate + L-alanine = L-aspartate + pyruvate</text>
        <dbReference type="Rhea" id="RHEA:77347"/>
        <dbReference type="ChEBI" id="CHEBI:15361"/>
        <dbReference type="ChEBI" id="CHEBI:16452"/>
        <dbReference type="ChEBI" id="CHEBI:29991"/>
        <dbReference type="ChEBI" id="CHEBI:57972"/>
    </reaction>
</comment>
<evidence type="ECO:0000256" key="1">
    <source>
        <dbReference type="ARBA" id="ARBA00001933"/>
    </source>
</evidence>
<comment type="catalytic activity">
    <reaction evidence="33">
        <text>2-oxohexanoate + N(omega),N(omega)-dimethyl-L-arginine = L-2-aminohexanoate + 5-(3,3-dimethylguanidino)-2-oxopentanoate</text>
        <dbReference type="Rhea" id="RHEA:77363"/>
        <dbReference type="ChEBI" id="CHEBI:35177"/>
        <dbReference type="ChEBI" id="CHEBI:58326"/>
        <dbReference type="ChEBI" id="CHEBI:58455"/>
        <dbReference type="ChEBI" id="CHEBI:197301"/>
    </reaction>
</comment>
<dbReference type="GO" id="GO:0047305">
    <property type="term" value="F:(R)-3-amino-2-methylpropionate-pyruvate transaminase activity"/>
    <property type="evidence" value="ECO:0007669"/>
    <property type="project" value="UniProtKB-EC"/>
</dbReference>
<comment type="catalytic activity">
    <reaction evidence="11">
        <text>glyoxylate + L-alanine = glycine + pyruvate</text>
        <dbReference type="Rhea" id="RHEA:24248"/>
        <dbReference type="ChEBI" id="CHEBI:15361"/>
        <dbReference type="ChEBI" id="CHEBI:36655"/>
        <dbReference type="ChEBI" id="CHEBI:57305"/>
        <dbReference type="ChEBI" id="CHEBI:57972"/>
        <dbReference type="EC" id="2.6.1.44"/>
    </reaction>
    <physiologicalReaction direction="left-to-right" evidence="11">
        <dbReference type="Rhea" id="RHEA:24249"/>
    </physiologicalReaction>
</comment>
<evidence type="ECO:0000256" key="38">
    <source>
        <dbReference type="ARBA" id="ARBA00058068"/>
    </source>
</evidence>
<evidence type="ECO:0000256" key="5">
    <source>
        <dbReference type="ARBA" id="ARBA00013049"/>
    </source>
</evidence>
<evidence type="ECO:0000256" key="8">
    <source>
        <dbReference type="ARBA" id="ARBA00022898"/>
    </source>
</evidence>
<evidence type="ECO:0000256" key="33">
    <source>
        <dbReference type="ARBA" id="ARBA00048500"/>
    </source>
</evidence>
<evidence type="ECO:0000256" key="31">
    <source>
        <dbReference type="ARBA" id="ARBA00047892"/>
    </source>
</evidence>
<evidence type="ECO:0000256" key="19">
    <source>
        <dbReference type="ARBA" id="ARBA00043679"/>
    </source>
</evidence>
<evidence type="ECO:0000256" key="23">
    <source>
        <dbReference type="ARBA" id="ARBA00043758"/>
    </source>
</evidence>
<dbReference type="InterPro" id="IPR015421">
    <property type="entry name" value="PyrdxlP-dep_Trfase_major"/>
</dbReference>
<proteinExistence type="inferred from homology"/>
<dbReference type="GO" id="GO:0009436">
    <property type="term" value="P:glyoxylate catabolic process"/>
    <property type="evidence" value="ECO:0007669"/>
    <property type="project" value="TreeGrafter"/>
</dbReference>
<evidence type="ECO:0000256" key="4">
    <source>
        <dbReference type="ARBA" id="ARBA00011881"/>
    </source>
</evidence>
<evidence type="ECO:0000256" key="22">
    <source>
        <dbReference type="ARBA" id="ARBA00043751"/>
    </source>
</evidence>
<evidence type="ECO:0000256" key="34">
    <source>
        <dbReference type="ARBA" id="ARBA00048560"/>
    </source>
</evidence>
<dbReference type="EMBL" id="CAJPEX010003217">
    <property type="protein sequence ID" value="CAG0921976.1"/>
    <property type="molecule type" value="Genomic_DNA"/>
</dbReference>
<evidence type="ECO:0000256" key="15">
    <source>
        <dbReference type="ARBA" id="ARBA00041845"/>
    </source>
</evidence>
<name>A0A7R9GHX3_9CRUS</name>
<evidence type="ECO:0000256" key="17">
    <source>
        <dbReference type="ARBA" id="ARBA00042669"/>
    </source>
</evidence>
<dbReference type="InterPro" id="IPR015422">
    <property type="entry name" value="PyrdxlP-dep_Trfase_small"/>
</dbReference>
<evidence type="ECO:0000256" key="28">
    <source>
        <dbReference type="ARBA" id="ARBA00044055"/>
    </source>
</evidence>
<evidence type="ECO:0000313" key="41">
    <source>
        <dbReference type="Proteomes" id="UP000678499"/>
    </source>
</evidence>
<comment type="catalytic activity">
    <reaction evidence="37">
        <text>N(omega),N('omega)-dimethyl-L-arginine + glyoxylate = 5-(3,3'-dimethylguanidino)-2-oxopentanoate + glycine</text>
        <dbReference type="Rhea" id="RHEA:77315"/>
        <dbReference type="ChEBI" id="CHEBI:36655"/>
        <dbReference type="ChEBI" id="CHEBI:57305"/>
        <dbReference type="ChEBI" id="CHEBI:197308"/>
        <dbReference type="ChEBI" id="CHEBI:197310"/>
    </reaction>
</comment>
<dbReference type="EMBL" id="OA885254">
    <property type="protein sequence ID" value="CAD7281824.1"/>
    <property type="molecule type" value="Genomic_DNA"/>
</dbReference>
<dbReference type="InterPro" id="IPR015424">
    <property type="entry name" value="PyrdxlP-dep_Trfase"/>
</dbReference>
<keyword evidence="6" id="KW-0032">Aminotransferase</keyword>
<dbReference type="InterPro" id="IPR005814">
    <property type="entry name" value="Aminotrans_3"/>
</dbReference>
<comment type="subcellular location">
    <subcellularLocation>
        <location evidence="2">Mitochondrion</location>
    </subcellularLocation>
</comment>
<evidence type="ECO:0000256" key="29">
    <source>
        <dbReference type="ARBA" id="ARBA00044257"/>
    </source>
</evidence>
<comment type="catalytic activity">
    <reaction evidence="34">
        <text>N(omega),N(omega)-dimethyl-L-arginine + 2-oxobutanoate = 5-(3,3-dimethylguanidino)-2-oxopentanoate + (2S)-2-aminobutanoate</text>
        <dbReference type="Rhea" id="RHEA:77351"/>
        <dbReference type="ChEBI" id="CHEBI:16763"/>
        <dbReference type="ChEBI" id="CHEBI:58326"/>
        <dbReference type="ChEBI" id="CHEBI:74359"/>
        <dbReference type="ChEBI" id="CHEBI:197301"/>
    </reaction>
</comment>
<evidence type="ECO:0000256" key="36">
    <source>
        <dbReference type="ARBA" id="ARBA00048916"/>
    </source>
</evidence>
<comment type="function">
    <text evidence="38">Multifunctional aminotransferase with a broad substrate specificity. Catalyzes the conversion of glyoxylate to glycine using alanine as the amino donor. Catalyzes metabolism of not L- but the D-isomer of D-beta-aminoisobutyric acid to generate 2-methyl-3-oxopropanoate and alanine. Catalyzes the transfer of the amino group from beta-alanine to pyruvate to yield L-alanine and 3-oxopropanoate. Can metabolize NG-monomethyl-L-arginine (NMMA), asymmetric NG,NG-dimethyl-L-arginine (ADMA) and symmetric NG,N'G-dimethyl-L-arginine (SDMA). ADMA is a potent inhibitor of nitric-oxide (NO) synthase, and this activity provides mechanism through which the kidney regulates blood pressure.</text>
</comment>
<evidence type="ECO:0000256" key="14">
    <source>
        <dbReference type="ARBA" id="ARBA00041662"/>
    </source>
</evidence>
<evidence type="ECO:0000256" key="2">
    <source>
        <dbReference type="ARBA" id="ARBA00004173"/>
    </source>
</evidence>
<evidence type="ECO:0000256" key="7">
    <source>
        <dbReference type="ARBA" id="ARBA00022679"/>
    </source>
</evidence>
<dbReference type="EC" id="2.6.1.44" evidence="5"/>
<dbReference type="Gene3D" id="3.90.1150.10">
    <property type="entry name" value="Aspartate Aminotransferase, domain 1"/>
    <property type="match status" value="1"/>
</dbReference>
<dbReference type="GO" id="GO:0016223">
    <property type="term" value="F:beta-alanine:pyruvate transaminase activity"/>
    <property type="evidence" value="ECO:0007669"/>
    <property type="project" value="UniProtKB-EC"/>
</dbReference>
<sequence>MPECDFTPPAYKGPSLDECLEIRKANLFPGLVTFYKKPVLIHQGHKQWLFDHTGKRYLDFFAGIVTVSLGHAHEATTKALKDQADVLWHTTSIYPHPQIHQYAKELTDRMPGNLKVCMFFSSGTEANDLAVYLSRIHTGAYDVISLRNGYHGAGGTPWGLTATSVYRHVTPTGFGIHHAMNPDVFRGPWGGQSCRDSPSQAQRSCRCAPGECAASDKYADQLKDLMMHSTPKRIAGFFAEPIQGVGGTVQMPKGFLKKAADLVRERGGLVITDEVQTGFGRTGTHFWGFESHGIIPDIVTMAKGMGNGYPLAALVTTPEIASSLSKAVHFTTFGGSPLACAVGRSVLKAMDAEKTQDNCHKVGTYLLEQLMGLQREFPTWIGDVRGKGLMVGVEMVNGQGSIEKGSGRTCSIEPIPPQIMADIWEHTKDMGLLLGKGGVHGNVFRIKPPMCVTKQDVDFAISVFREAIKMSLPRL</sequence>
<keyword evidence="10" id="KW-0496">Mitochondrion</keyword>
<dbReference type="Gene3D" id="3.40.640.10">
    <property type="entry name" value="Type I PLP-dependent aspartate aminotransferase-like (Major domain)"/>
    <property type="match status" value="1"/>
</dbReference>
<evidence type="ECO:0000256" key="11">
    <source>
        <dbReference type="ARBA" id="ARBA00033660"/>
    </source>
</evidence>
<evidence type="ECO:0000256" key="13">
    <source>
        <dbReference type="ARBA" id="ARBA00039862"/>
    </source>
</evidence>
<keyword evidence="9" id="KW-0809">Transit peptide</keyword>
<dbReference type="FunFam" id="3.40.640.10:FF:000055">
    <property type="entry name" value="Alanine--glyoxylate aminotransferase 2, mitochondrial"/>
    <property type="match status" value="1"/>
</dbReference>
<keyword evidence="7" id="KW-0808">Transferase</keyword>
<evidence type="ECO:0000256" key="32">
    <source>
        <dbReference type="ARBA" id="ARBA00048264"/>
    </source>
</evidence>
<evidence type="ECO:0000256" key="20">
    <source>
        <dbReference type="ARBA" id="ARBA00043726"/>
    </source>
</evidence>
<dbReference type="GO" id="GO:0030170">
    <property type="term" value="F:pyridoxal phosphate binding"/>
    <property type="evidence" value="ECO:0007669"/>
    <property type="project" value="InterPro"/>
</dbReference>
<comment type="catalytic activity">
    <reaction evidence="20">
        <text>(R)-3-amino-2-methylpropanoate + pyruvate = 2-methyl-3-oxopropanoate + L-alanine</text>
        <dbReference type="Rhea" id="RHEA:18393"/>
        <dbReference type="ChEBI" id="CHEBI:15361"/>
        <dbReference type="ChEBI" id="CHEBI:57700"/>
        <dbReference type="ChEBI" id="CHEBI:57731"/>
        <dbReference type="ChEBI" id="CHEBI:57972"/>
        <dbReference type="EC" id="2.6.1.40"/>
    </reaction>
    <physiologicalReaction direction="left-to-right" evidence="20">
        <dbReference type="Rhea" id="RHEA:18394"/>
    </physiologicalReaction>
</comment>
<dbReference type="GO" id="GO:0019481">
    <property type="term" value="P:L-alanine catabolic process, by transamination"/>
    <property type="evidence" value="ECO:0007669"/>
    <property type="project" value="TreeGrafter"/>
</dbReference>
<evidence type="ECO:0000256" key="37">
    <source>
        <dbReference type="ARBA" id="ARBA00049480"/>
    </source>
</evidence>
<gene>
    <name evidence="40" type="ORF">NMOB1V02_LOCUS9460</name>
</gene>
<dbReference type="CDD" id="cd00610">
    <property type="entry name" value="OAT_like"/>
    <property type="match status" value="1"/>
</dbReference>
<comment type="catalytic activity">
    <reaction evidence="21">
        <text>N(omega),N(omega)-dimethyl-L-arginine + oxaloacetate = 5-(3,3-dimethylguanidino)-2-oxopentanoate + L-aspartate</text>
        <dbReference type="Rhea" id="RHEA:77343"/>
        <dbReference type="ChEBI" id="CHEBI:16452"/>
        <dbReference type="ChEBI" id="CHEBI:29991"/>
        <dbReference type="ChEBI" id="CHEBI:58326"/>
        <dbReference type="ChEBI" id="CHEBI:197301"/>
    </reaction>
</comment>
<evidence type="ECO:0000256" key="21">
    <source>
        <dbReference type="ARBA" id="ARBA00043749"/>
    </source>
</evidence>
<dbReference type="SUPFAM" id="SSF53383">
    <property type="entry name" value="PLP-dependent transferases"/>
    <property type="match status" value="1"/>
</dbReference>
<evidence type="ECO:0000256" key="25">
    <source>
        <dbReference type="ARBA" id="ARBA00043798"/>
    </source>
</evidence>
<evidence type="ECO:0000256" key="16">
    <source>
        <dbReference type="ARBA" id="ARBA00042611"/>
    </source>
</evidence>
<evidence type="ECO:0000256" key="10">
    <source>
        <dbReference type="ARBA" id="ARBA00023128"/>
    </source>
</evidence>
<dbReference type="Pfam" id="PF00202">
    <property type="entry name" value="Aminotran_3"/>
    <property type="match status" value="1"/>
</dbReference>
<dbReference type="PROSITE" id="PS00600">
    <property type="entry name" value="AA_TRANSFER_CLASS_3"/>
    <property type="match status" value="1"/>
</dbReference>
<organism evidence="40">
    <name type="scientific">Notodromas monacha</name>
    <dbReference type="NCBI Taxonomy" id="399045"/>
    <lineage>
        <taxon>Eukaryota</taxon>
        <taxon>Metazoa</taxon>
        <taxon>Ecdysozoa</taxon>
        <taxon>Arthropoda</taxon>
        <taxon>Crustacea</taxon>
        <taxon>Oligostraca</taxon>
        <taxon>Ostracoda</taxon>
        <taxon>Podocopa</taxon>
        <taxon>Podocopida</taxon>
        <taxon>Cypridocopina</taxon>
        <taxon>Cypridoidea</taxon>
        <taxon>Cyprididae</taxon>
        <taxon>Notodromas</taxon>
    </lineage>
</organism>
<comment type="catalytic activity">
    <reaction evidence="19">
        <text>(2S)-2-aminobutanoate + glyoxylate = 2-oxobutanoate + glycine</text>
        <dbReference type="Rhea" id="RHEA:77339"/>
        <dbReference type="ChEBI" id="CHEBI:16763"/>
        <dbReference type="ChEBI" id="CHEBI:36655"/>
        <dbReference type="ChEBI" id="CHEBI:57305"/>
        <dbReference type="ChEBI" id="CHEBI:74359"/>
    </reaction>
</comment>
<comment type="catalytic activity">
    <reaction evidence="31">
        <text>N(omega),N(omega)-dimethyl-L-arginine + glyoxylate = 5-(3,3-dimethylguanidino)-2-oxopentanoate + glycine</text>
        <dbReference type="Rhea" id="RHEA:77311"/>
        <dbReference type="ChEBI" id="CHEBI:36655"/>
        <dbReference type="ChEBI" id="CHEBI:57305"/>
        <dbReference type="ChEBI" id="CHEBI:58326"/>
        <dbReference type="ChEBI" id="CHEBI:197301"/>
    </reaction>
</comment>
<keyword evidence="41" id="KW-1185">Reference proteome</keyword>
<comment type="cofactor">
    <cofactor evidence="1">
        <name>pyridoxal 5'-phosphate</name>
        <dbReference type="ChEBI" id="CHEBI:597326"/>
    </cofactor>
</comment>
<evidence type="ECO:0000313" key="40">
    <source>
        <dbReference type="EMBL" id="CAD7281824.1"/>
    </source>
</evidence>
<evidence type="ECO:0000256" key="35">
    <source>
        <dbReference type="ARBA" id="ARBA00048760"/>
    </source>
</evidence>
<dbReference type="GO" id="GO:0005739">
    <property type="term" value="C:mitochondrion"/>
    <property type="evidence" value="ECO:0007669"/>
    <property type="project" value="UniProtKB-SubCell"/>
</dbReference>
<comment type="catalytic activity">
    <reaction evidence="27">
        <text>2-oxopentanoate + N(omega),N(omega)-dimethyl-L-arginine = 5-(3,3-dimethylguanidino)-2-oxopentanoate + L-2-aminopentanoate</text>
        <dbReference type="Rhea" id="RHEA:77359"/>
        <dbReference type="ChEBI" id="CHEBI:28644"/>
        <dbReference type="ChEBI" id="CHEBI:58326"/>
        <dbReference type="ChEBI" id="CHEBI:58441"/>
        <dbReference type="ChEBI" id="CHEBI:197301"/>
    </reaction>
</comment>
<comment type="catalytic activity">
    <reaction evidence="26">
        <text>3-oxopropanoate + L-alanine = beta-alanine + pyruvate</text>
        <dbReference type="Rhea" id="RHEA:14077"/>
        <dbReference type="ChEBI" id="CHEBI:15361"/>
        <dbReference type="ChEBI" id="CHEBI:33190"/>
        <dbReference type="ChEBI" id="CHEBI:57966"/>
        <dbReference type="ChEBI" id="CHEBI:57972"/>
        <dbReference type="EC" id="2.6.1.18"/>
    </reaction>
    <physiologicalReaction direction="right-to-left" evidence="26">
        <dbReference type="Rhea" id="RHEA:14079"/>
    </physiologicalReaction>
</comment>
<comment type="catalytic activity">
    <reaction evidence="24">
        <text>L-ornithine + pyruvate = 5-amino-2-oxopentanoate + L-alanine</text>
        <dbReference type="Rhea" id="RHEA:77327"/>
        <dbReference type="ChEBI" id="CHEBI:15361"/>
        <dbReference type="ChEBI" id="CHEBI:46911"/>
        <dbReference type="ChEBI" id="CHEBI:57972"/>
        <dbReference type="ChEBI" id="CHEBI:58802"/>
    </reaction>
</comment>
<evidence type="ECO:0000256" key="18">
    <source>
        <dbReference type="ARBA" id="ARBA00043669"/>
    </source>
</evidence>
<dbReference type="EC" id="2.6.1.40" evidence="12"/>
<dbReference type="EC" id="2.6.1.18" evidence="28"/>
<evidence type="ECO:0000256" key="6">
    <source>
        <dbReference type="ARBA" id="ARBA00022576"/>
    </source>
</evidence>
<evidence type="ECO:0000256" key="26">
    <source>
        <dbReference type="ARBA" id="ARBA00043825"/>
    </source>
</evidence>
<comment type="catalytic activity">
    <reaction evidence="18">
        <text>N(omega),N(omega)-dimethyl-L-arginine + pyruvate = 5-(3,3-dimethylguanidino)-2-oxopentanoate + L-alanine</text>
        <dbReference type="Rhea" id="RHEA:77303"/>
        <dbReference type="ChEBI" id="CHEBI:15361"/>
        <dbReference type="ChEBI" id="CHEBI:57972"/>
        <dbReference type="ChEBI" id="CHEBI:58326"/>
        <dbReference type="ChEBI" id="CHEBI:197301"/>
    </reaction>
</comment>
<evidence type="ECO:0000256" key="3">
    <source>
        <dbReference type="ARBA" id="ARBA00008954"/>
    </source>
</evidence>
<dbReference type="PANTHER" id="PTHR45688">
    <property type="match status" value="1"/>
</dbReference>
<evidence type="ECO:0000256" key="27">
    <source>
        <dbReference type="ARBA" id="ARBA00043826"/>
    </source>
</evidence>
<comment type="subunit">
    <text evidence="4">Homotetramer.</text>
</comment>
<dbReference type="AlphaFoldDB" id="A0A7R9GHX3"/>
<comment type="catalytic activity">
    <reaction evidence="32">
        <text>L-ornithine + glyoxylate = 5-amino-2-oxopentanoate + glycine</text>
        <dbReference type="Rhea" id="RHEA:77331"/>
        <dbReference type="ChEBI" id="CHEBI:36655"/>
        <dbReference type="ChEBI" id="CHEBI:46911"/>
        <dbReference type="ChEBI" id="CHEBI:57305"/>
        <dbReference type="ChEBI" id="CHEBI:58802"/>
    </reaction>
</comment>
<accession>A0A7R9GHX3</accession>
<comment type="catalytic activity">
    <reaction evidence="23">
        <text>N(omega)-methyl-L-arginine + pyruvate = 5-(3-methylguanidino)-2-oxopentanoate + L-alanine</text>
        <dbReference type="Rhea" id="RHEA:77319"/>
        <dbReference type="ChEBI" id="CHEBI:15361"/>
        <dbReference type="ChEBI" id="CHEBI:57972"/>
        <dbReference type="ChEBI" id="CHEBI:114953"/>
        <dbReference type="ChEBI" id="CHEBI:197314"/>
    </reaction>
</comment>
<dbReference type="InterPro" id="IPR049704">
    <property type="entry name" value="Aminotrans_3_PPA_site"/>
</dbReference>
<protein>
    <recommendedName>
        <fullName evidence="13">Alanine--glyoxylate aminotransferase 2, mitochondrial</fullName>
        <ecNumber evidence="28">2.6.1.18</ecNumber>
        <ecNumber evidence="12">2.6.1.40</ecNumber>
        <ecNumber evidence="5">2.6.1.44</ecNumber>
    </recommendedName>
    <alternativeName>
        <fullName evidence="14">(R)-3-amino-2-methylpropionate--pyruvate transaminase</fullName>
    </alternativeName>
    <alternativeName>
        <fullName evidence="16">Beta-ALAAT II</fullName>
    </alternativeName>
    <alternativeName>
        <fullName evidence="17">Beta-alanine-pyruvate aminotransferase</fullName>
    </alternativeName>
    <alternativeName>
        <fullName evidence="30">D-3-aminoisobutyrate-pyruvate aminotransferase</fullName>
    </alternativeName>
    <alternativeName>
        <fullName evidence="15">D-AIBAT</fullName>
    </alternativeName>
    <alternativeName>
        <fullName evidence="29">D-beta-aminoisobutyrate-pyruvate aminotransferase</fullName>
    </alternativeName>
</protein>
<comment type="catalytic activity">
    <reaction evidence="35">
        <text>N(omega)-methyl-L-arginine + glyoxylate = 5-(3-methylguanidino)-2-oxopentanoate + glycine</text>
        <dbReference type="Rhea" id="RHEA:77323"/>
        <dbReference type="ChEBI" id="CHEBI:36655"/>
        <dbReference type="ChEBI" id="CHEBI:57305"/>
        <dbReference type="ChEBI" id="CHEBI:114953"/>
        <dbReference type="ChEBI" id="CHEBI:197314"/>
    </reaction>
</comment>
<evidence type="ECO:0000256" key="12">
    <source>
        <dbReference type="ARBA" id="ARBA00039130"/>
    </source>
</evidence>